<feature type="domain" description="Gfo/Idh/MocA-like oxidoreductase N-terminal" evidence="1">
    <location>
        <begin position="45"/>
        <end position="173"/>
    </location>
</feature>
<dbReference type="InterPro" id="IPR006311">
    <property type="entry name" value="TAT_signal"/>
</dbReference>
<dbReference type="Proteomes" id="UP000245880">
    <property type="component" value="Unassembled WGS sequence"/>
</dbReference>
<evidence type="ECO:0000259" key="2">
    <source>
        <dbReference type="Pfam" id="PF19051"/>
    </source>
</evidence>
<dbReference type="AlphaFoldDB" id="A0A316ANX0"/>
<name>A0A316ANX0_9BACT</name>
<dbReference type="Gene3D" id="3.40.50.720">
    <property type="entry name" value="NAD(P)-binding Rossmann-like Domain"/>
    <property type="match status" value="1"/>
</dbReference>
<reference evidence="3 4" key="1">
    <citation type="submission" date="2018-03" db="EMBL/GenBank/DDBJ databases">
        <title>Genomic Encyclopedia of Archaeal and Bacterial Type Strains, Phase II (KMG-II): from individual species to whole genera.</title>
        <authorList>
            <person name="Goeker M."/>
        </authorList>
    </citation>
    <scope>NUCLEOTIDE SEQUENCE [LARGE SCALE GENOMIC DNA]</scope>
    <source>
        <strain evidence="3 4">DSM 100346</strain>
    </source>
</reference>
<dbReference type="InterPro" id="IPR050463">
    <property type="entry name" value="Gfo/Idh/MocA_oxidrdct_glycsds"/>
</dbReference>
<proteinExistence type="predicted"/>
<evidence type="ECO:0000313" key="4">
    <source>
        <dbReference type="Proteomes" id="UP000245880"/>
    </source>
</evidence>
<evidence type="ECO:0000313" key="3">
    <source>
        <dbReference type="EMBL" id="PWJ59242.1"/>
    </source>
</evidence>
<accession>A0A316ANX0</accession>
<dbReference type="InterPro" id="IPR000683">
    <property type="entry name" value="Gfo/Idh/MocA-like_OxRdtase_N"/>
</dbReference>
<dbReference type="GO" id="GO:0000166">
    <property type="term" value="F:nucleotide binding"/>
    <property type="evidence" value="ECO:0007669"/>
    <property type="project" value="InterPro"/>
</dbReference>
<dbReference type="InterPro" id="IPR036291">
    <property type="entry name" value="NAD(P)-bd_dom_sf"/>
</dbReference>
<keyword evidence="4" id="KW-1185">Reference proteome</keyword>
<dbReference type="Pfam" id="PF19051">
    <property type="entry name" value="GFO_IDH_MocA_C2"/>
    <property type="match status" value="1"/>
</dbReference>
<dbReference type="PROSITE" id="PS51318">
    <property type="entry name" value="TAT"/>
    <property type="match status" value="1"/>
</dbReference>
<gene>
    <name evidence="3" type="ORF">CLV98_10274</name>
</gene>
<dbReference type="PANTHER" id="PTHR43818">
    <property type="entry name" value="BCDNA.GH03377"/>
    <property type="match status" value="1"/>
</dbReference>
<dbReference type="SUPFAM" id="SSF51735">
    <property type="entry name" value="NAD(P)-binding Rossmann-fold domains"/>
    <property type="match status" value="1"/>
</dbReference>
<organism evidence="3 4">
    <name type="scientific">Dyadobacter jejuensis</name>
    <dbReference type="NCBI Taxonomy" id="1082580"/>
    <lineage>
        <taxon>Bacteria</taxon>
        <taxon>Pseudomonadati</taxon>
        <taxon>Bacteroidota</taxon>
        <taxon>Cytophagia</taxon>
        <taxon>Cytophagales</taxon>
        <taxon>Spirosomataceae</taxon>
        <taxon>Dyadobacter</taxon>
    </lineage>
</organism>
<dbReference type="Pfam" id="PF01408">
    <property type="entry name" value="GFO_IDH_MocA"/>
    <property type="match status" value="1"/>
</dbReference>
<evidence type="ECO:0000259" key="1">
    <source>
        <dbReference type="Pfam" id="PF01408"/>
    </source>
</evidence>
<dbReference type="RefSeq" id="WP_109673147.1">
    <property type="nucleotide sequence ID" value="NZ_QGDT01000002.1"/>
</dbReference>
<dbReference type="PANTHER" id="PTHR43818:SF5">
    <property type="entry name" value="OXIDOREDUCTASE FAMILY PROTEIN"/>
    <property type="match status" value="1"/>
</dbReference>
<feature type="domain" description="Gfo/Idh/MocA-like oxidoreductase bacterial type C-terminal" evidence="2">
    <location>
        <begin position="212"/>
        <end position="429"/>
    </location>
</feature>
<sequence>MTKELDHLKRREFLKAGAVLAAFSIVPRHVLGKGYTAPSDRHTLGFIGCGRKGNGLRTPFLNTGKVQIVAASDAYASKQKHFLEATDQWYAEKNNKGSYKSVTGYSDFRELLARKDIDAVVIASPDHWHGSMAVLAANAGKDIYCEKPLSLTVKEGRAMVDATRKNNRVFQTGSMQRSAQEFRQAVQLVRSGVIGKVQKVVVNVGGPPKAWDLTSEPLVDGLDWNAWVGPNVNKRPFNHVVAPPLDADFWPKWRDYDEFGGGGMTDWGAHMFDIAQWGLDMDSSGPVEVVYSEPDQGLVYKYANGVEMVHQPMSGSNFCQFIGSDGTVWVSRGKLKVTPETMQNKEFESGAFGVYDSQNHYLDFLKAIETRKPPICDVETGHRTATICNLGNIAYKLKRSLRWDPLQEIIAKDPEATRLLGRKMDPEWDILNS</sequence>
<dbReference type="Gene3D" id="3.30.360.10">
    <property type="entry name" value="Dihydrodipicolinate Reductase, domain 2"/>
    <property type="match status" value="1"/>
</dbReference>
<comment type="caution">
    <text evidence="3">The sequence shown here is derived from an EMBL/GenBank/DDBJ whole genome shotgun (WGS) entry which is preliminary data.</text>
</comment>
<dbReference type="OrthoDB" id="9763611at2"/>
<dbReference type="EMBL" id="QGDT01000002">
    <property type="protein sequence ID" value="PWJ59242.1"/>
    <property type="molecule type" value="Genomic_DNA"/>
</dbReference>
<protein>
    <submittedName>
        <fullName evidence="3">Putative dehydrogenase</fullName>
    </submittedName>
</protein>
<dbReference type="InterPro" id="IPR043906">
    <property type="entry name" value="Gfo/Idh/MocA_OxRdtase_bact_C"/>
</dbReference>
<dbReference type="SUPFAM" id="SSF55347">
    <property type="entry name" value="Glyceraldehyde-3-phosphate dehydrogenase-like, C-terminal domain"/>
    <property type="match status" value="1"/>
</dbReference>